<reference evidence="2 3" key="1">
    <citation type="submission" date="2021-08" db="EMBL/GenBank/DDBJ databases">
        <title>Draft Genome Sequence of Phanerochaete sordida strain YK-624.</title>
        <authorList>
            <person name="Mori T."/>
            <person name="Dohra H."/>
            <person name="Suzuki T."/>
            <person name="Kawagishi H."/>
            <person name="Hirai H."/>
        </authorList>
    </citation>
    <scope>NUCLEOTIDE SEQUENCE [LARGE SCALE GENOMIC DNA]</scope>
    <source>
        <strain evidence="2 3">YK-624</strain>
    </source>
</reference>
<comment type="caution">
    <text evidence="2">The sequence shown here is derived from an EMBL/GenBank/DDBJ whole genome shotgun (WGS) entry which is preliminary data.</text>
</comment>
<dbReference type="AlphaFoldDB" id="A0A9P3G6S0"/>
<feature type="compositionally biased region" description="Polar residues" evidence="1">
    <location>
        <begin position="325"/>
        <end position="339"/>
    </location>
</feature>
<sequence length="597" mass="61550">MATPSSSGTTPSPRPPFLQASAVSPSTTPIAGKDSDQLDREERERAIQKFFANAELAQLARGLRARLSYASFKATHNLAQTNPSDLEAQTHDHAAAMKMSIGRSGSNHYNNPATQGNSAMITGASSRGLTRKGTMLPPSSVTASATQSLFSSLLQPPPSKRARTIHNPEDPPVPPPSKARPATPQRKTAKTSRVQSSSSVKSKSRKDVKGKKRETAPSSRLITPQSTLGSEGFIDNDDDMKAAATLTSLLHSRPSVSVTASSPRSSMSAGSDGGGGSTQSYPNFAQSSARTTAPTSLVPSAEHSFNVRYTRSTTPPSSSRHARTQSLPHVGSSTTTPKTQVRPADNRLSSTTTPHPPSDTEAADLMLFLATSPSPVRPTASKDRDGKDSPAFRSLSGATGLKGRVLFPGPGQGPDDRNAPANRALRRDGSSTFGSTSSIEGDASQGGAAGPSRTPIPSSPLNPHARPAQRSNDPGEPGATDTRGAQLLPAPTSPTRARPLERSASVPVTAESRAATAAASPMGPSFNLHEFLNVSPSPAAGAGSSKLTSLRANVGRKLFEENIGLNGGALGRENVAAGAPAGGGGLGAGIDLVKSSV</sequence>
<evidence type="ECO:0000313" key="3">
    <source>
        <dbReference type="Proteomes" id="UP000703269"/>
    </source>
</evidence>
<keyword evidence="3" id="KW-1185">Reference proteome</keyword>
<feature type="compositionally biased region" description="Polar residues" evidence="1">
    <location>
        <begin position="216"/>
        <end position="229"/>
    </location>
</feature>
<protein>
    <submittedName>
        <fullName evidence="2">Uncharacterized protein</fullName>
    </submittedName>
</protein>
<feature type="compositionally biased region" description="Basic residues" evidence="1">
    <location>
        <begin position="202"/>
        <end position="212"/>
    </location>
</feature>
<dbReference type="EMBL" id="BPQB01000010">
    <property type="protein sequence ID" value="GJE88575.1"/>
    <property type="molecule type" value="Genomic_DNA"/>
</dbReference>
<feature type="compositionally biased region" description="Low complexity" evidence="1">
    <location>
        <begin position="1"/>
        <end position="11"/>
    </location>
</feature>
<evidence type="ECO:0000256" key="1">
    <source>
        <dbReference type="SAM" id="MobiDB-lite"/>
    </source>
</evidence>
<dbReference type="OrthoDB" id="2163387at2759"/>
<gene>
    <name evidence="2" type="ORF">PsYK624_046580</name>
</gene>
<name>A0A9P3G6S0_9APHY</name>
<organism evidence="2 3">
    <name type="scientific">Phanerochaete sordida</name>
    <dbReference type="NCBI Taxonomy" id="48140"/>
    <lineage>
        <taxon>Eukaryota</taxon>
        <taxon>Fungi</taxon>
        <taxon>Dikarya</taxon>
        <taxon>Basidiomycota</taxon>
        <taxon>Agaricomycotina</taxon>
        <taxon>Agaricomycetes</taxon>
        <taxon>Polyporales</taxon>
        <taxon>Phanerochaetaceae</taxon>
        <taxon>Phanerochaete</taxon>
    </lineage>
</organism>
<proteinExistence type="predicted"/>
<feature type="region of interest" description="Disordered" evidence="1">
    <location>
        <begin position="1"/>
        <end position="43"/>
    </location>
</feature>
<feature type="region of interest" description="Disordered" evidence="1">
    <location>
        <begin position="126"/>
        <end position="521"/>
    </location>
</feature>
<feature type="compositionally biased region" description="Low complexity" evidence="1">
    <location>
        <begin position="308"/>
        <end position="319"/>
    </location>
</feature>
<feature type="compositionally biased region" description="Polar residues" evidence="1">
    <location>
        <begin position="137"/>
        <end position="146"/>
    </location>
</feature>
<accession>A0A9P3G6S0</accession>
<feature type="compositionally biased region" description="Basic and acidic residues" evidence="1">
    <location>
        <begin position="380"/>
        <end position="390"/>
    </location>
</feature>
<feature type="compositionally biased region" description="Polar residues" evidence="1">
    <location>
        <begin position="430"/>
        <end position="439"/>
    </location>
</feature>
<feature type="compositionally biased region" description="Low complexity" evidence="1">
    <location>
        <begin position="252"/>
        <end position="270"/>
    </location>
</feature>
<feature type="compositionally biased region" description="Basic and acidic residues" evidence="1">
    <location>
        <begin position="33"/>
        <end position="43"/>
    </location>
</feature>
<evidence type="ECO:0000313" key="2">
    <source>
        <dbReference type="EMBL" id="GJE88575.1"/>
    </source>
</evidence>
<dbReference type="Proteomes" id="UP000703269">
    <property type="component" value="Unassembled WGS sequence"/>
</dbReference>
<feature type="compositionally biased region" description="Low complexity" evidence="1">
    <location>
        <begin position="509"/>
        <end position="520"/>
    </location>
</feature>
<feature type="compositionally biased region" description="Low complexity" evidence="1">
    <location>
        <begin position="191"/>
        <end position="201"/>
    </location>
</feature>
<feature type="compositionally biased region" description="Polar residues" evidence="1">
    <location>
        <begin position="278"/>
        <end position="298"/>
    </location>
</feature>